<reference evidence="2 3" key="1">
    <citation type="submission" date="2015-11" db="EMBL/GenBank/DDBJ databases">
        <authorList>
            <person name="Menninger J.E."/>
            <person name="Lamey M.E."/>
            <person name="Lindemann J.M."/>
            <person name="Martynyuk T."/>
            <person name="Mele F.E."/>
            <person name="Nabua C.T."/>
            <person name="Napoli C.K."/>
            <person name="Santiago L.M."/>
            <person name="Sweetman A.T."/>
            <person name="Weinstein J.L."/>
            <person name="Barrett N.A."/>
            <person name="Buerkert T.R."/>
            <person name="Cautela J.A."/>
            <person name="Egan M.S."/>
            <person name="Erb J.E."/>
            <person name="Garrigan K.E."/>
            <person name="Hagan D.J."/>
            <person name="Hartwell M.C."/>
            <person name="Hyduchak K.M."/>
            <person name="Jacob A.E."/>
            <person name="DeNigris D.M."/>
            <person name="London S.C."/>
            <person name="King-Smith C."/>
            <person name="Lee-Soety J.Y."/>
            <person name="Bradley K.W."/>
            <person name="Asai D.J."/>
            <person name="Bowman C.A."/>
            <person name="Russell D.A."/>
            <person name="Pope W.H."/>
            <person name="Jacobs-Sera D."/>
            <person name="Hendrix R.W."/>
            <person name="Hatfull G.F."/>
        </authorList>
    </citation>
    <scope>NUCLEOTIDE SEQUENCE [LARGE SCALE GENOMIC DNA]</scope>
</reference>
<keyword evidence="3" id="KW-1185">Reference proteome</keyword>
<keyword evidence="1" id="KW-0472">Membrane</keyword>
<protein>
    <submittedName>
        <fullName evidence="2">Uncharacterized protein</fullName>
    </submittedName>
</protein>
<proteinExistence type="predicted"/>
<organism evidence="2 3">
    <name type="scientific">Arthrobacter phage Tank</name>
    <dbReference type="NCBI Taxonomy" id="1772319"/>
    <lineage>
        <taxon>Viruses</taxon>
        <taxon>Duplodnaviria</taxon>
        <taxon>Heunggongvirae</taxon>
        <taxon>Uroviricota</taxon>
        <taxon>Caudoviricetes</taxon>
        <taxon>Tankvirus</taxon>
        <taxon>Tankvirus tank</taxon>
    </lineage>
</organism>
<dbReference type="EMBL" id="KU160669">
    <property type="protein sequence ID" value="ALY10538.1"/>
    <property type="molecule type" value="Genomic_DNA"/>
</dbReference>
<dbReference type="Proteomes" id="UP000224284">
    <property type="component" value="Segment"/>
</dbReference>
<dbReference type="RefSeq" id="YP_009604028.1">
    <property type="nucleotide sequence ID" value="NC_041961.1"/>
</dbReference>
<accession>A0A0U4IPG9</accession>
<feature type="transmembrane region" description="Helical" evidence="1">
    <location>
        <begin position="6"/>
        <end position="28"/>
    </location>
</feature>
<evidence type="ECO:0000313" key="2">
    <source>
        <dbReference type="EMBL" id="ALY10538.1"/>
    </source>
</evidence>
<evidence type="ECO:0000313" key="3">
    <source>
        <dbReference type="Proteomes" id="UP000224284"/>
    </source>
</evidence>
<feature type="transmembrane region" description="Helical" evidence="1">
    <location>
        <begin position="40"/>
        <end position="59"/>
    </location>
</feature>
<keyword evidence="1" id="KW-1133">Transmembrane helix</keyword>
<dbReference type="KEGG" id="vg:40079918"/>
<gene>
    <name evidence="2" type="primary">3</name>
    <name evidence="2" type="ORF">TANK_3</name>
</gene>
<sequence length="65" mass="7101">MKFLIFLQWMFGVGTSLLILVTIVNVAGKMLATPGPDDDLFFRLAGACFGFAFTSWLALNAAKEL</sequence>
<keyword evidence="1" id="KW-0812">Transmembrane</keyword>
<evidence type="ECO:0000256" key="1">
    <source>
        <dbReference type="SAM" id="Phobius"/>
    </source>
</evidence>
<name>A0A0U4IPG9_9CAUD</name>
<dbReference type="GeneID" id="40079918"/>